<dbReference type="EMBL" id="SPIA01000001">
    <property type="protein sequence ID" value="TFH69283.1"/>
    <property type="molecule type" value="Genomic_DNA"/>
</dbReference>
<dbReference type="OrthoDB" id="9770544at2"/>
<evidence type="ECO:0000259" key="4">
    <source>
        <dbReference type="Pfam" id="PF08240"/>
    </source>
</evidence>
<feature type="domain" description="Alcohol dehydrogenase-like N-terminal" evidence="4">
    <location>
        <begin position="53"/>
        <end position="173"/>
    </location>
</feature>
<dbReference type="SUPFAM" id="SSF50129">
    <property type="entry name" value="GroES-like"/>
    <property type="match status" value="1"/>
</dbReference>
<gene>
    <name evidence="5" type="ORF">E3W66_05045</name>
</gene>
<keyword evidence="3" id="KW-0560">Oxidoreductase</keyword>
<dbReference type="InterPro" id="IPR036291">
    <property type="entry name" value="NAD(P)-bd_dom_sf"/>
</dbReference>
<dbReference type="Gene3D" id="3.90.180.10">
    <property type="entry name" value="Medium-chain alcohol dehydrogenases, catalytic domain"/>
    <property type="match status" value="1"/>
</dbReference>
<sequence>MSKIKPIDNAGLEYESTDLRLVIYADNQICDGKPSYVAPQLKLERYTPKLLSDHEVRVRMVCVGICGTDIHLMTTQGSDRKIVLSAPMEIPLAGRVIGHEGIGKVEAVGSQISQFAPGDWVVPASIWNCGQCQPCLTGLENQCEISRLLGLEFDGLFANTADLPPSMLLKVSDAVGGPDDVVALSALEPVATALQACDKTQMHEHSRVLIFGGGPIGAYAAMLARCSYSCQKIDLVEPIDKRRQLVASWCDEVYSPGQFAQSDQYYDVMIEASGDVDNINRHFLKMAAGGHIAVLGRCGRSLSIDHVDHMITNGITVQGCRGQLGGYMQKALELYKSGSLPIASLISEVVAGPAPLERLQQILIAGGYGQAAQCKRVLVLDAASLRF</sequence>
<dbReference type="Proteomes" id="UP000298133">
    <property type="component" value="Unassembled WGS sequence"/>
</dbReference>
<dbReference type="Gene3D" id="3.40.50.720">
    <property type="entry name" value="NAD(P)-binding Rossmann-like Domain"/>
    <property type="match status" value="1"/>
</dbReference>
<dbReference type="PANTHER" id="PTHR43401:SF2">
    <property type="entry name" value="L-THREONINE 3-DEHYDROGENASE"/>
    <property type="match status" value="1"/>
</dbReference>
<evidence type="ECO:0000256" key="1">
    <source>
        <dbReference type="ARBA" id="ARBA00022723"/>
    </source>
</evidence>
<dbReference type="GO" id="GO:0008270">
    <property type="term" value="F:zinc ion binding"/>
    <property type="evidence" value="ECO:0007669"/>
    <property type="project" value="InterPro"/>
</dbReference>
<dbReference type="SUPFAM" id="SSF51735">
    <property type="entry name" value="NAD(P)-binding Rossmann-fold domains"/>
    <property type="match status" value="1"/>
</dbReference>
<dbReference type="Pfam" id="PF08240">
    <property type="entry name" value="ADH_N"/>
    <property type="match status" value="1"/>
</dbReference>
<dbReference type="InterPro" id="IPR013154">
    <property type="entry name" value="ADH-like_N"/>
</dbReference>
<name>A0A4Y8UPS4_9GAMM</name>
<organism evidence="5 6">
    <name type="scientific">Gammaproteobacteria bacterium LSUCC0057</name>
    <dbReference type="NCBI Taxonomy" id="2559237"/>
    <lineage>
        <taxon>Bacteria</taxon>
        <taxon>Pseudomonadati</taxon>
        <taxon>Pseudomonadota</taxon>
        <taxon>Gammaproteobacteria</taxon>
        <taxon>Cellvibrionales</taxon>
        <taxon>Porticoccaceae</taxon>
        <taxon>SAR92 clade</taxon>
    </lineage>
</organism>
<dbReference type="InterPro" id="IPR011032">
    <property type="entry name" value="GroES-like_sf"/>
</dbReference>
<proteinExistence type="predicted"/>
<dbReference type="InterPro" id="IPR050129">
    <property type="entry name" value="Zn_alcohol_dh"/>
</dbReference>
<keyword evidence="2" id="KW-0862">Zinc</keyword>
<evidence type="ECO:0000313" key="5">
    <source>
        <dbReference type="EMBL" id="TFH69283.1"/>
    </source>
</evidence>
<evidence type="ECO:0000256" key="2">
    <source>
        <dbReference type="ARBA" id="ARBA00022833"/>
    </source>
</evidence>
<dbReference type="InterPro" id="IPR002328">
    <property type="entry name" value="ADH_Zn_CS"/>
</dbReference>
<accession>A0A4Y8UPS4</accession>
<comment type="caution">
    <text evidence="5">The sequence shown here is derived from an EMBL/GenBank/DDBJ whole genome shotgun (WGS) entry which is preliminary data.</text>
</comment>
<evidence type="ECO:0000313" key="6">
    <source>
        <dbReference type="Proteomes" id="UP000298133"/>
    </source>
</evidence>
<reference evidence="5 6" key="1">
    <citation type="submission" date="2019-03" db="EMBL/GenBank/DDBJ databases">
        <title>Draft genome of Gammaproteobacteria bacterium LSUCC0057, a member of the SAR92 clade.</title>
        <authorList>
            <person name="Lanclos V.C."/>
            <person name="Doiron C."/>
            <person name="Henson M.W."/>
            <person name="Thrash J.C."/>
        </authorList>
    </citation>
    <scope>NUCLEOTIDE SEQUENCE [LARGE SCALE GENOMIC DNA]</scope>
    <source>
        <strain evidence="5 6">LSUCC0057</strain>
    </source>
</reference>
<dbReference type="PANTHER" id="PTHR43401">
    <property type="entry name" value="L-THREONINE 3-DEHYDROGENASE"/>
    <property type="match status" value="1"/>
</dbReference>
<dbReference type="GO" id="GO:0016491">
    <property type="term" value="F:oxidoreductase activity"/>
    <property type="evidence" value="ECO:0007669"/>
    <property type="project" value="UniProtKB-KW"/>
</dbReference>
<evidence type="ECO:0000256" key="3">
    <source>
        <dbReference type="ARBA" id="ARBA00023002"/>
    </source>
</evidence>
<protein>
    <submittedName>
        <fullName evidence="5">Alcohol dehydrogenase</fullName>
    </submittedName>
</protein>
<keyword evidence="6" id="KW-1185">Reference proteome</keyword>
<dbReference type="PROSITE" id="PS00059">
    <property type="entry name" value="ADH_ZINC"/>
    <property type="match status" value="1"/>
</dbReference>
<dbReference type="AlphaFoldDB" id="A0A4Y8UPS4"/>
<keyword evidence="1" id="KW-0479">Metal-binding</keyword>
<dbReference type="CDD" id="cd05188">
    <property type="entry name" value="MDR"/>
    <property type="match status" value="1"/>
</dbReference>